<dbReference type="RefSeq" id="WP_197662795.1">
    <property type="nucleotide sequence ID" value="NZ_JAEAGR010000026.1"/>
</dbReference>
<protein>
    <submittedName>
        <fullName evidence="3">Relaxase/mobilization nuclease domain-containing protein</fullName>
    </submittedName>
</protein>
<comment type="caution">
    <text evidence="3">The sequence shown here is derived from an EMBL/GenBank/DDBJ whole genome shotgun (WGS) entry which is preliminary data.</text>
</comment>
<evidence type="ECO:0000313" key="3">
    <source>
        <dbReference type="EMBL" id="MBH1942541.1"/>
    </source>
</evidence>
<dbReference type="AlphaFoldDB" id="A0A8J7HCA3"/>
<organism evidence="3 4">
    <name type="scientific">Mobilitalea sibirica</name>
    <dbReference type="NCBI Taxonomy" id="1462919"/>
    <lineage>
        <taxon>Bacteria</taxon>
        <taxon>Bacillati</taxon>
        <taxon>Bacillota</taxon>
        <taxon>Clostridia</taxon>
        <taxon>Lachnospirales</taxon>
        <taxon>Lachnospiraceae</taxon>
        <taxon>Mobilitalea</taxon>
    </lineage>
</organism>
<dbReference type="Pfam" id="PF03432">
    <property type="entry name" value="Relaxase"/>
    <property type="match status" value="1"/>
</dbReference>
<evidence type="ECO:0000256" key="1">
    <source>
        <dbReference type="SAM" id="MobiDB-lite"/>
    </source>
</evidence>
<evidence type="ECO:0000313" key="4">
    <source>
        <dbReference type="Proteomes" id="UP000623269"/>
    </source>
</evidence>
<evidence type="ECO:0000259" key="2">
    <source>
        <dbReference type="Pfam" id="PF03432"/>
    </source>
</evidence>
<name>A0A8J7HCA3_9FIRM</name>
<accession>A0A8J7HCA3</accession>
<sequence>MAIIKAVNSKASIGNAINYVTKKEKTEERLISGVGCNPFSAIEEMKATKNLWHKIEGRQYKHFIQSFSPEEKISPEQAHQIAYELVKDKFKGHEILIATHKDKSHIHSHIIVNSVNYENGRKLQWRKKDLEKMKNYSDELCRQNNLTVCKKGKEISSYNMDKYKTLEKAISGKCKSYVVETALAVNQAKEKAMSRTEFIELMKEKGYEVKWDDKRKHITFKDKEGNKVRNSNLTKTFKEDYGKESLENEFRTNEQQRKDRGAKRGKESEDKFRTDRTGKRGIEASSRELHKRYDNIQGISKRYNEHEYDDNQREDRETNQHQRDTKERARERGWESER</sequence>
<reference evidence="3" key="1">
    <citation type="submission" date="2020-12" db="EMBL/GenBank/DDBJ databases">
        <title>M. sibirica DSM 26468T genome.</title>
        <authorList>
            <person name="Thieme N."/>
            <person name="Rettenmaier R."/>
            <person name="Zverlov V."/>
            <person name="Liebl W."/>
        </authorList>
    </citation>
    <scope>NUCLEOTIDE SEQUENCE</scope>
    <source>
        <strain evidence="3">DSM 26468</strain>
    </source>
</reference>
<dbReference type="EMBL" id="JAEAGR010000026">
    <property type="protein sequence ID" value="MBH1942541.1"/>
    <property type="molecule type" value="Genomic_DNA"/>
</dbReference>
<dbReference type="InterPro" id="IPR005094">
    <property type="entry name" value="Endonuclease_MobA/VirD2"/>
</dbReference>
<gene>
    <name evidence="3" type="ORF">I5677_16740</name>
</gene>
<dbReference type="Proteomes" id="UP000623269">
    <property type="component" value="Unassembled WGS sequence"/>
</dbReference>
<feature type="compositionally biased region" description="Basic and acidic residues" evidence="1">
    <location>
        <begin position="246"/>
        <end position="294"/>
    </location>
</feature>
<feature type="region of interest" description="Disordered" evidence="1">
    <location>
        <begin position="246"/>
        <end position="338"/>
    </location>
</feature>
<feature type="compositionally biased region" description="Basic and acidic residues" evidence="1">
    <location>
        <begin position="302"/>
        <end position="338"/>
    </location>
</feature>
<keyword evidence="4" id="KW-1185">Reference proteome</keyword>
<proteinExistence type="predicted"/>
<feature type="domain" description="MobA/VirD2-like nuclease" evidence="2">
    <location>
        <begin position="19"/>
        <end position="146"/>
    </location>
</feature>